<evidence type="ECO:0008006" key="2">
    <source>
        <dbReference type="Google" id="ProtNLM"/>
    </source>
</evidence>
<dbReference type="PRINTS" id="PR00419">
    <property type="entry name" value="ADXRDTASE"/>
</dbReference>
<organism evidence="1">
    <name type="scientific">marine sediment metagenome</name>
    <dbReference type="NCBI Taxonomy" id="412755"/>
    <lineage>
        <taxon>unclassified sequences</taxon>
        <taxon>metagenomes</taxon>
        <taxon>ecological metagenomes</taxon>
    </lineage>
</organism>
<dbReference type="SUPFAM" id="SSF51905">
    <property type="entry name" value="FAD/NAD(P)-binding domain"/>
    <property type="match status" value="1"/>
</dbReference>
<protein>
    <recommendedName>
        <fullName evidence="2">FAD dependent oxidoreductase domain-containing protein</fullName>
    </recommendedName>
</protein>
<dbReference type="Gene3D" id="3.50.50.60">
    <property type="entry name" value="FAD/NAD(P)-binding domain"/>
    <property type="match status" value="1"/>
</dbReference>
<sequence length="32" mass="3335">MRVAIIGSGLSGLTSAALLAKEGHEVIVFEQH</sequence>
<name>X0YRV4_9ZZZZ</name>
<feature type="non-terminal residue" evidence="1">
    <location>
        <position position="32"/>
    </location>
</feature>
<gene>
    <name evidence="1" type="ORF">S01H1_82635</name>
</gene>
<comment type="caution">
    <text evidence="1">The sequence shown here is derived from an EMBL/GenBank/DDBJ whole genome shotgun (WGS) entry which is preliminary data.</text>
</comment>
<dbReference type="EMBL" id="BARS01056043">
    <property type="protein sequence ID" value="GAG51118.1"/>
    <property type="molecule type" value="Genomic_DNA"/>
</dbReference>
<evidence type="ECO:0000313" key="1">
    <source>
        <dbReference type="EMBL" id="GAG51118.1"/>
    </source>
</evidence>
<dbReference type="AlphaFoldDB" id="X0YRV4"/>
<dbReference type="InterPro" id="IPR036188">
    <property type="entry name" value="FAD/NAD-bd_sf"/>
</dbReference>
<accession>X0YRV4</accession>
<dbReference type="Pfam" id="PF13450">
    <property type="entry name" value="NAD_binding_8"/>
    <property type="match status" value="1"/>
</dbReference>
<proteinExistence type="predicted"/>
<reference evidence="1" key="1">
    <citation type="journal article" date="2014" name="Front. Microbiol.">
        <title>High frequency of phylogenetically diverse reductive dehalogenase-homologous genes in deep subseafloor sedimentary metagenomes.</title>
        <authorList>
            <person name="Kawai M."/>
            <person name="Futagami T."/>
            <person name="Toyoda A."/>
            <person name="Takaki Y."/>
            <person name="Nishi S."/>
            <person name="Hori S."/>
            <person name="Arai W."/>
            <person name="Tsubouchi T."/>
            <person name="Morono Y."/>
            <person name="Uchiyama I."/>
            <person name="Ito T."/>
            <person name="Fujiyama A."/>
            <person name="Inagaki F."/>
            <person name="Takami H."/>
        </authorList>
    </citation>
    <scope>NUCLEOTIDE SEQUENCE</scope>
    <source>
        <strain evidence="1">Expedition CK06-06</strain>
    </source>
</reference>